<proteinExistence type="predicted"/>
<feature type="compositionally biased region" description="Basic and acidic residues" evidence="1">
    <location>
        <begin position="104"/>
        <end position="118"/>
    </location>
</feature>
<evidence type="ECO:0000313" key="2">
    <source>
        <dbReference type="EMBL" id="OIQ97088.1"/>
    </source>
</evidence>
<evidence type="ECO:0000256" key="1">
    <source>
        <dbReference type="SAM" id="MobiDB-lite"/>
    </source>
</evidence>
<accession>A0A1J5RLL0</accession>
<name>A0A1J5RLL0_9ZZZZ</name>
<gene>
    <name evidence="2" type="ORF">GALL_209130</name>
</gene>
<organism evidence="2">
    <name type="scientific">mine drainage metagenome</name>
    <dbReference type="NCBI Taxonomy" id="410659"/>
    <lineage>
        <taxon>unclassified sequences</taxon>
        <taxon>metagenomes</taxon>
        <taxon>ecological metagenomes</taxon>
    </lineage>
</organism>
<feature type="region of interest" description="Disordered" evidence="1">
    <location>
        <begin position="98"/>
        <end position="127"/>
    </location>
</feature>
<dbReference type="EMBL" id="MLJW01000138">
    <property type="protein sequence ID" value="OIQ97088.1"/>
    <property type="molecule type" value="Genomic_DNA"/>
</dbReference>
<reference evidence="2" key="1">
    <citation type="submission" date="2016-10" db="EMBL/GenBank/DDBJ databases">
        <title>Sequence of Gallionella enrichment culture.</title>
        <authorList>
            <person name="Poehlein A."/>
            <person name="Muehling M."/>
            <person name="Daniel R."/>
        </authorList>
    </citation>
    <scope>NUCLEOTIDE SEQUENCE</scope>
</reference>
<sequence length="204" mass="22387">MSEVGRRRTDVGGQRTEDRGQRTVLFGVRNHDSALRGRLRLPARSPRTVGVRTQRSIRLGPRTLLIRDRRARVETRVLRRNRDSALHIDPKFIGAEVGGQETEVGSRRSDVGRRRSEDGGLTSEARGQKTEVSLFGVRNLGSALGREPRLAPVDLVGEVSGRKPVRVRLDRAGGSVRVSGFQTSSPCFKSDVVTGPCIPQDSGT</sequence>
<protein>
    <submittedName>
        <fullName evidence="2">Uncharacterized protein</fullName>
    </submittedName>
</protein>
<feature type="region of interest" description="Disordered" evidence="1">
    <location>
        <begin position="1"/>
        <end position="20"/>
    </location>
</feature>
<comment type="caution">
    <text evidence="2">The sequence shown here is derived from an EMBL/GenBank/DDBJ whole genome shotgun (WGS) entry which is preliminary data.</text>
</comment>
<dbReference type="AlphaFoldDB" id="A0A1J5RLL0"/>